<protein>
    <submittedName>
        <fullName evidence="1">Membrane protein</fullName>
    </submittedName>
</protein>
<comment type="caution">
    <text evidence="1">The sequence shown here is derived from an EMBL/GenBank/DDBJ whole genome shotgun (WGS) entry which is preliminary data.</text>
</comment>
<evidence type="ECO:0000313" key="1">
    <source>
        <dbReference type="EMBL" id="GLB53754.1"/>
    </source>
</evidence>
<gene>
    <name evidence="1" type="ORF">NBRC110019_27950</name>
</gene>
<dbReference type="AlphaFoldDB" id="A0A9W6B6R9"/>
<name>A0A9W6B6R9_9FLAO</name>
<proteinExistence type="predicted"/>
<keyword evidence="2" id="KW-1185">Reference proteome</keyword>
<dbReference type="InterPro" id="IPR008969">
    <property type="entry name" value="CarboxyPept-like_regulatory"/>
</dbReference>
<evidence type="ECO:0000313" key="2">
    <source>
        <dbReference type="Proteomes" id="UP001143545"/>
    </source>
</evidence>
<dbReference type="Proteomes" id="UP001143545">
    <property type="component" value="Unassembled WGS sequence"/>
</dbReference>
<dbReference type="Pfam" id="PF13715">
    <property type="entry name" value="CarbopepD_reg_2"/>
    <property type="match status" value="1"/>
</dbReference>
<dbReference type="EMBL" id="BRVP01000023">
    <property type="protein sequence ID" value="GLB53754.1"/>
    <property type="molecule type" value="Genomic_DNA"/>
</dbReference>
<dbReference type="SUPFAM" id="SSF49464">
    <property type="entry name" value="Carboxypeptidase regulatory domain-like"/>
    <property type="match status" value="1"/>
</dbReference>
<accession>A0A9W6B6R9</accession>
<organism evidence="1 2">
    <name type="scientific">Neptunitalea chrysea</name>
    <dbReference type="NCBI Taxonomy" id="1647581"/>
    <lineage>
        <taxon>Bacteria</taxon>
        <taxon>Pseudomonadati</taxon>
        <taxon>Bacteroidota</taxon>
        <taxon>Flavobacteriia</taxon>
        <taxon>Flavobacteriales</taxon>
        <taxon>Flavobacteriaceae</taxon>
        <taxon>Neptunitalea</taxon>
    </lineage>
</organism>
<reference evidence="1" key="1">
    <citation type="submission" date="2022-07" db="EMBL/GenBank/DDBJ databases">
        <title>Taxonomy of Novel Oxalotrophic and Methylotrophic Bacteria.</title>
        <authorList>
            <person name="Sahin N."/>
            <person name="Tani A."/>
        </authorList>
    </citation>
    <scope>NUCLEOTIDE SEQUENCE</scope>
    <source>
        <strain evidence="1">AM327</strain>
    </source>
</reference>
<sequence>MLSLASYSQTEKSADSLVIGNVKNAEDDSSIANVHVLNLNTVKGTLTNSKGHFSIRASVNDTLFFSYLGFKSIKIKVTNDMLNIPGTVIELTELAFALEDVVVQPYNLTGYLEIDAKNAPVNDNQRYSISGLDLGYEGGKSNRGAVSKVLGAIFNPADFLYNMFGKRPKQMRKLRQMKEDESIRSMLATKFNRETLIVLLQINENELEDILTHCNYSKTFIKTANDLQILDAISGCYEEYRILNSKN</sequence>